<feature type="compositionally biased region" description="Low complexity" evidence="1">
    <location>
        <begin position="102"/>
        <end position="112"/>
    </location>
</feature>
<organism evidence="2 3">
    <name type="scientific">Sclerotinia trifoliorum</name>
    <dbReference type="NCBI Taxonomy" id="28548"/>
    <lineage>
        <taxon>Eukaryota</taxon>
        <taxon>Fungi</taxon>
        <taxon>Dikarya</taxon>
        <taxon>Ascomycota</taxon>
        <taxon>Pezizomycotina</taxon>
        <taxon>Leotiomycetes</taxon>
        <taxon>Helotiales</taxon>
        <taxon>Sclerotiniaceae</taxon>
        <taxon>Sclerotinia</taxon>
    </lineage>
</organism>
<keyword evidence="3" id="KW-1185">Reference proteome</keyword>
<feature type="region of interest" description="Disordered" evidence="1">
    <location>
        <begin position="76"/>
        <end position="120"/>
    </location>
</feature>
<proteinExistence type="predicted"/>
<accession>A0A8H2VL25</accession>
<evidence type="ECO:0000313" key="2">
    <source>
        <dbReference type="EMBL" id="CAD6438920.1"/>
    </source>
</evidence>
<dbReference type="AlphaFoldDB" id="A0A8H2VL25"/>
<evidence type="ECO:0000313" key="3">
    <source>
        <dbReference type="Proteomes" id="UP000624404"/>
    </source>
</evidence>
<protein>
    <submittedName>
        <fullName evidence="2">718e9eeb-89d1-488f-8395-3969c884c578</fullName>
    </submittedName>
</protein>
<evidence type="ECO:0000256" key="1">
    <source>
        <dbReference type="SAM" id="MobiDB-lite"/>
    </source>
</evidence>
<gene>
    <name evidence="2" type="ORF">SCLTRI_LOCUS6</name>
</gene>
<name>A0A8H2VL25_9HELO</name>
<reference evidence="2" key="1">
    <citation type="submission" date="2020-10" db="EMBL/GenBank/DDBJ databases">
        <authorList>
            <person name="Kusch S."/>
        </authorList>
    </citation>
    <scope>NUCLEOTIDE SEQUENCE</scope>
    <source>
        <strain evidence="2">SwB9</strain>
    </source>
</reference>
<comment type="caution">
    <text evidence="2">The sequence shown here is derived from an EMBL/GenBank/DDBJ whole genome shotgun (WGS) entry which is preliminary data.</text>
</comment>
<dbReference type="Proteomes" id="UP000624404">
    <property type="component" value="Unassembled WGS sequence"/>
</dbReference>
<sequence length="159" mass="17833">MRKYKRNVSSKDSAMEIRGLDGAPGAQINESVKFSLGDLVPSTLHEKDPELFDISWELPISDSYKLINYAFNRYDHDADDQGWKGPNTPTPVWDDEKERTASHSPTSAATSPSEDEEFPAVNIRKRKSFHWKSSSSPSLLTFTAELGNNQANSSRKVVE</sequence>
<dbReference type="EMBL" id="CAJHIA010000001">
    <property type="protein sequence ID" value="CAD6438920.1"/>
    <property type="molecule type" value="Genomic_DNA"/>
</dbReference>